<dbReference type="PANTHER" id="PTHR31170:SF17">
    <property type="match status" value="1"/>
</dbReference>
<dbReference type="InterPro" id="IPR004158">
    <property type="entry name" value="DUF247_pln"/>
</dbReference>
<name>A0A6P5X3H1_DURZI</name>
<reference evidence="3" key="1">
    <citation type="submission" date="2025-08" db="UniProtKB">
        <authorList>
            <consortium name="RefSeq"/>
        </authorList>
    </citation>
    <scope>IDENTIFICATION</scope>
    <source>
        <tissue evidence="3">Fruit stalk</tissue>
    </source>
</reference>
<evidence type="ECO:0000313" key="2">
    <source>
        <dbReference type="Proteomes" id="UP000515121"/>
    </source>
</evidence>
<dbReference type="AlphaFoldDB" id="A0A6P5X3H1"/>
<proteinExistence type="predicted"/>
<dbReference type="PANTHER" id="PTHR31170">
    <property type="entry name" value="BNAC04G53230D PROTEIN"/>
    <property type="match status" value="1"/>
</dbReference>
<dbReference type="Pfam" id="PF03140">
    <property type="entry name" value="DUF247"/>
    <property type="match status" value="2"/>
</dbReference>
<accession>A0A6P5X3H1</accession>
<organism evidence="2 3">
    <name type="scientific">Durio zibethinus</name>
    <name type="common">Durian</name>
    <dbReference type="NCBI Taxonomy" id="66656"/>
    <lineage>
        <taxon>Eukaryota</taxon>
        <taxon>Viridiplantae</taxon>
        <taxon>Streptophyta</taxon>
        <taxon>Embryophyta</taxon>
        <taxon>Tracheophyta</taxon>
        <taxon>Spermatophyta</taxon>
        <taxon>Magnoliopsida</taxon>
        <taxon>eudicotyledons</taxon>
        <taxon>Gunneridae</taxon>
        <taxon>Pentapetalae</taxon>
        <taxon>rosids</taxon>
        <taxon>malvids</taxon>
        <taxon>Malvales</taxon>
        <taxon>Malvaceae</taxon>
        <taxon>Helicteroideae</taxon>
        <taxon>Durio</taxon>
    </lineage>
</organism>
<evidence type="ECO:0000256" key="1">
    <source>
        <dbReference type="SAM" id="Phobius"/>
    </source>
</evidence>
<keyword evidence="1" id="KW-1133">Transmembrane helix</keyword>
<dbReference type="KEGG" id="dzi:111279561"/>
<keyword evidence="1" id="KW-0812">Transmembrane</keyword>
<protein>
    <submittedName>
        <fullName evidence="3">UPF0481 protein At3g47200-like</fullName>
    </submittedName>
</protein>
<dbReference type="Proteomes" id="UP000515121">
    <property type="component" value="Unplaced"/>
</dbReference>
<dbReference type="OrthoDB" id="672127at2759"/>
<feature type="transmembrane region" description="Helical" evidence="1">
    <location>
        <begin position="375"/>
        <end position="396"/>
    </location>
</feature>
<dbReference type="GeneID" id="111279561"/>
<keyword evidence="1" id="KW-0472">Membrane</keyword>
<evidence type="ECO:0000313" key="3">
    <source>
        <dbReference type="RefSeq" id="XP_022722242.1"/>
    </source>
</evidence>
<sequence>MADDPVLINITEMIAKLSPIQPESCICKVPNHLRKVDEEAYEPQQLAIGPYHRDKVHLKAMEENKLRYLQKLLEERGEINDGPKYVKAMRKLETRARNWYTDPINLESDDFIKMMLLDGCFIIQLIRMHFGMSSRVDNDPIFKVIGLRSSLRCDLLLLENQIPFFVVLKLLGMIGISDEEDFARTILKFLKYTLPDSRFSEDGVKSINEIGHLLDLIHEYWRPSPIEITAYRNTKATDTSLTQSLFDIKFEKGTLKIPTLEINHWTNCLLRNLIALEQFSSCGDITHITDYAVFMDCLINSAKDVEILTHRGIVNNNLGNDEAVATMFNRLTDSVTYSSEKYYYREVSDKVNAYSGGRWNKRLANLNHYYFNSPWALISVLAAAVILLLTLMQTIFSGIAL</sequence>
<gene>
    <name evidence="3" type="primary">LOC111279561</name>
</gene>
<dbReference type="RefSeq" id="XP_022722242.1">
    <property type="nucleotide sequence ID" value="XM_022866507.1"/>
</dbReference>
<keyword evidence="2" id="KW-1185">Reference proteome</keyword>